<protein>
    <recommendedName>
        <fullName evidence="1">PD(D/E)XK endonuclease domain-containing protein</fullName>
    </recommendedName>
</protein>
<sequence>MRGKPNPELREECLRLRKEERMSYKEISEVTGASKGSLSPWLRDYPLTEEELAKREQHRLTIPRARKDRPSGSKWAGLVDEQKMSRLQKGKLAEAAVLFRLVLHGWAVYGSMFDGDLIDWIAVNTETGKVCKIQIKWAKQDKSGLPLVSLRHTSGYNDIVRYAPGDFDLLVGYCFQNDTCYVWTEEEVSHLKSAVTIHEEAAERRDKLL</sequence>
<dbReference type="InterPro" id="IPR021671">
    <property type="entry name" value="PD(D/E)XK_Endonuc"/>
</dbReference>
<dbReference type="Gene3D" id="3.40.1350.10">
    <property type="match status" value="1"/>
</dbReference>
<dbReference type="AlphaFoldDB" id="A0A0F9S0V9"/>
<accession>A0A0F9S0V9</accession>
<dbReference type="InterPro" id="IPR011856">
    <property type="entry name" value="tRNA_endonuc-like_dom_sf"/>
</dbReference>
<reference evidence="2" key="1">
    <citation type="journal article" date="2015" name="Nature">
        <title>Complex archaea that bridge the gap between prokaryotes and eukaryotes.</title>
        <authorList>
            <person name="Spang A."/>
            <person name="Saw J.H."/>
            <person name="Jorgensen S.L."/>
            <person name="Zaremba-Niedzwiedzka K."/>
            <person name="Martijn J."/>
            <person name="Lind A.E."/>
            <person name="van Eijk R."/>
            <person name="Schleper C."/>
            <person name="Guy L."/>
            <person name="Ettema T.J."/>
        </authorList>
    </citation>
    <scope>NUCLEOTIDE SEQUENCE</scope>
</reference>
<comment type="caution">
    <text evidence="2">The sequence shown here is derived from an EMBL/GenBank/DDBJ whole genome shotgun (WGS) entry which is preliminary data.</text>
</comment>
<evidence type="ECO:0000259" key="1">
    <source>
        <dbReference type="Pfam" id="PF11645"/>
    </source>
</evidence>
<organism evidence="2">
    <name type="scientific">marine sediment metagenome</name>
    <dbReference type="NCBI Taxonomy" id="412755"/>
    <lineage>
        <taxon>unclassified sequences</taxon>
        <taxon>metagenomes</taxon>
        <taxon>ecological metagenomes</taxon>
    </lineage>
</organism>
<name>A0A0F9S0V9_9ZZZZ</name>
<feature type="domain" description="PD(D/E)XK endonuclease" evidence="1">
    <location>
        <begin position="85"/>
        <end position="205"/>
    </location>
</feature>
<gene>
    <name evidence="2" type="ORF">LCGC14_0909160</name>
</gene>
<proteinExistence type="predicted"/>
<evidence type="ECO:0000313" key="2">
    <source>
        <dbReference type="EMBL" id="KKN22998.1"/>
    </source>
</evidence>
<dbReference type="GO" id="GO:0003676">
    <property type="term" value="F:nucleic acid binding"/>
    <property type="evidence" value="ECO:0007669"/>
    <property type="project" value="InterPro"/>
</dbReference>
<dbReference type="Pfam" id="PF11645">
    <property type="entry name" value="PDDEXK_5"/>
    <property type="match status" value="1"/>
</dbReference>
<dbReference type="EMBL" id="LAZR01003012">
    <property type="protein sequence ID" value="KKN22998.1"/>
    <property type="molecule type" value="Genomic_DNA"/>
</dbReference>